<organism evidence="7 8">
    <name type="scientific">Nicoliella lavandulae</name>
    <dbReference type="NCBI Taxonomy" id="3082954"/>
    <lineage>
        <taxon>Bacteria</taxon>
        <taxon>Bacillati</taxon>
        <taxon>Bacillota</taxon>
        <taxon>Bacilli</taxon>
        <taxon>Lactobacillales</taxon>
        <taxon>Lactobacillaceae</taxon>
        <taxon>Nicoliella</taxon>
    </lineage>
</organism>
<keyword evidence="2" id="KW-0235">DNA replication</keyword>
<keyword evidence="8" id="KW-1185">Reference proteome</keyword>
<keyword evidence="4" id="KW-0862">Zinc</keyword>
<dbReference type="RefSeq" id="WP_339960051.1">
    <property type="nucleotide sequence ID" value="NZ_JAWMWH010000001.1"/>
</dbReference>
<keyword evidence="1" id="KW-0963">Cytoplasm</keyword>
<sequence>MNNKELYNGFKNMESQTKLMLTRFSELRDGMNEVLEKNTELEIENQHLRELLESKTKESTSQKVPTNNRKPAKHSESRKTLEKLFNEGFHVCNQFYGKPRENGEGCMFCDEIINRK</sequence>
<evidence type="ECO:0000256" key="4">
    <source>
        <dbReference type="ARBA" id="ARBA00022833"/>
    </source>
</evidence>
<evidence type="ECO:0000256" key="6">
    <source>
        <dbReference type="SAM" id="MobiDB-lite"/>
    </source>
</evidence>
<accession>A0ABU8SK03</accession>
<evidence type="ECO:0000256" key="2">
    <source>
        <dbReference type="ARBA" id="ARBA00022705"/>
    </source>
</evidence>
<protein>
    <submittedName>
        <fullName evidence="7">DNA replication initiation control protein YabA</fullName>
    </submittedName>
</protein>
<keyword evidence="5" id="KW-0236">DNA replication inhibitor</keyword>
<dbReference type="Proteomes" id="UP001370590">
    <property type="component" value="Unassembled WGS sequence"/>
</dbReference>
<reference evidence="7 8" key="1">
    <citation type="submission" date="2023-10" db="EMBL/GenBank/DDBJ databases">
        <title>Nicoliella lavandulae sp. nov. isolated from Lavandula angustifolia flowers.</title>
        <authorList>
            <person name="Alcantara C."/>
            <person name="Zuniga M."/>
            <person name="Landete J.M."/>
            <person name="Monedero V."/>
        </authorList>
    </citation>
    <scope>NUCLEOTIDE SEQUENCE [LARGE SCALE GENOMIC DNA]</scope>
    <source>
        <strain evidence="7 8">Es01</strain>
    </source>
</reference>
<feature type="region of interest" description="Disordered" evidence="6">
    <location>
        <begin position="51"/>
        <end position="78"/>
    </location>
</feature>
<dbReference type="EMBL" id="JAWMWH010000001">
    <property type="protein sequence ID" value="MEJ6400236.1"/>
    <property type="molecule type" value="Genomic_DNA"/>
</dbReference>
<evidence type="ECO:0000256" key="3">
    <source>
        <dbReference type="ARBA" id="ARBA00022723"/>
    </source>
</evidence>
<dbReference type="Pfam" id="PF06156">
    <property type="entry name" value="YabA"/>
    <property type="match status" value="1"/>
</dbReference>
<dbReference type="InterPro" id="IPR010377">
    <property type="entry name" value="YabA"/>
</dbReference>
<proteinExistence type="predicted"/>
<gene>
    <name evidence="7" type="ORF">R4146_03500</name>
</gene>
<feature type="compositionally biased region" description="Basic and acidic residues" evidence="6">
    <location>
        <begin position="51"/>
        <end position="60"/>
    </location>
</feature>
<keyword evidence="3" id="KW-0479">Metal-binding</keyword>
<evidence type="ECO:0000313" key="8">
    <source>
        <dbReference type="Proteomes" id="UP001370590"/>
    </source>
</evidence>
<evidence type="ECO:0000256" key="5">
    <source>
        <dbReference type="ARBA" id="ARBA00022880"/>
    </source>
</evidence>
<dbReference type="PIRSF" id="PIRSF021439">
    <property type="entry name" value="DUF972"/>
    <property type="match status" value="1"/>
</dbReference>
<name>A0ABU8SK03_9LACO</name>
<evidence type="ECO:0000256" key="1">
    <source>
        <dbReference type="ARBA" id="ARBA00022490"/>
    </source>
</evidence>
<comment type="caution">
    <text evidence="7">The sequence shown here is derived from an EMBL/GenBank/DDBJ whole genome shotgun (WGS) entry which is preliminary data.</text>
</comment>
<evidence type="ECO:0000313" key="7">
    <source>
        <dbReference type="EMBL" id="MEJ6400236.1"/>
    </source>
</evidence>